<feature type="chain" id="PRO_5039700963" description="Blue (type 1) copper domain-containing protein" evidence="1">
    <location>
        <begin position="25"/>
        <end position="487"/>
    </location>
</feature>
<evidence type="ECO:0008006" key="4">
    <source>
        <dbReference type="Google" id="ProtNLM"/>
    </source>
</evidence>
<proteinExistence type="predicted"/>
<dbReference type="AlphaFoldDB" id="A0A9E6XYK2"/>
<dbReference type="EMBL" id="CP087164">
    <property type="protein sequence ID" value="UGS36640.1"/>
    <property type="molecule type" value="Genomic_DNA"/>
</dbReference>
<dbReference type="SUPFAM" id="SSF49503">
    <property type="entry name" value="Cupredoxins"/>
    <property type="match status" value="1"/>
</dbReference>
<feature type="signal peptide" evidence="1">
    <location>
        <begin position="1"/>
        <end position="24"/>
    </location>
</feature>
<evidence type="ECO:0000313" key="3">
    <source>
        <dbReference type="Proteomes" id="UP001162834"/>
    </source>
</evidence>
<dbReference type="InterPro" id="IPR008972">
    <property type="entry name" value="Cupredoxin"/>
</dbReference>
<dbReference type="Proteomes" id="UP001162834">
    <property type="component" value="Chromosome"/>
</dbReference>
<dbReference type="KEGG" id="sbae:DSM104329_03048"/>
<keyword evidence="3" id="KW-1185">Reference proteome</keyword>
<dbReference type="RefSeq" id="WP_259310708.1">
    <property type="nucleotide sequence ID" value="NZ_CP087164.1"/>
</dbReference>
<keyword evidence="1" id="KW-0732">Signal</keyword>
<reference evidence="2" key="1">
    <citation type="journal article" date="2022" name="Int. J. Syst. Evol. Microbiol.">
        <title>Pseudomonas aegrilactucae sp. nov. and Pseudomonas morbosilactucae sp. nov., pathogens causing bacterial rot of lettuce in Japan.</title>
        <authorList>
            <person name="Sawada H."/>
            <person name="Fujikawa T."/>
            <person name="Satou M."/>
        </authorList>
    </citation>
    <scope>NUCLEOTIDE SEQUENCE</scope>
    <source>
        <strain evidence="2">0166_1</strain>
    </source>
</reference>
<organism evidence="2 3">
    <name type="scientific">Capillimicrobium parvum</name>
    <dbReference type="NCBI Taxonomy" id="2884022"/>
    <lineage>
        <taxon>Bacteria</taxon>
        <taxon>Bacillati</taxon>
        <taxon>Actinomycetota</taxon>
        <taxon>Thermoleophilia</taxon>
        <taxon>Solirubrobacterales</taxon>
        <taxon>Capillimicrobiaceae</taxon>
        <taxon>Capillimicrobium</taxon>
    </lineage>
</organism>
<gene>
    <name evidence="2" type="ORF">DSM104329_03048</name>
</gene>
<accession>A0A9E6XYK2</accession>
<protein>
    <recommendedName>
        <fullName evidence="4">Blue (type 1) copper domain-containing protein</fullName>
    </recommendedName>
</protein>
<evidence type="ECO:0000256" key="1">
    <source>
        <dbReference type="SAM" id="SignalP"/>
    </source>
</evidence>
<sequence length="487" mass="53545">MMRRLLLPALILFAAALLPASAGAAQYAQPVDYPGLQHLTYKFGPIDIAPGQNTIEIHPNDLKPKVPGYITAFRPNLTYLNGKVPGVDVIHLHHGVWLVDGLPTWAAGEEKTNVFLPQGYGYWYDLDQKWLLNYMIHNLTPNPDKVYLTYEIDFLPATEATAQGMKTVRTQWMDAAGVKAYPIFDALRRLGHKGQYTFPDMAKGAERKKIGFAHEWNVPNDGTLVATAGHLHPGGLHTDLYLTRNGQRVRLFRSEAHYFEPAGAVSWDVAMTNTPPDWKVQLHKGDVISVTGTYDVSKASWYESMAIMPVAYSEGDTTGIDPFSGQLDTKGVLNHGHLAENDNHGGGQSGLPDARTLMGVRGGGGRVDIKDFIYAQGDLNMTGRAGRPPVVRQGRRLTFVNQDSDATIYHTITACKQPCSGETGIAYPLADGRVDFDSGELGFGPAVMTAAANRKSWKTPSNLKPGTYTYFCRVHPFMRGSFKVVAR</sequence>
<dbReference type="Gene3D" id="2.60.40.420">
    <property type="entry name" value="Cupredoxins - blue copper proteins"/>
    <property type="match status" value="1"/>
</dbReference>
<name>A0A9E6XYK2_9ACTN</name>
<evidence type="ECO:0000313" key="2">
    <source>
        <dbReference type="EMBL" id="UGS36640.1"/>
    </source>
</evidence>